<keyword evidence="4" id="KW-1185">Reference proteome</keyword>
<dbReference type="AlphaFoldDB" id="A0AAD5LE19"/>
<evidence type="ECO:0000313" key="4">
    <source>
        <dbReference type="Proteomes" id="UP000820818"/>
    </source>
</evidence>
<keyword evidence="2" id="KW-0472">Membrane</keyword>
<proteinExistence type="predicted"/>
<accession>A0AAD5LE19</accession>
<sequence>MYTVEVDIDAVPPSHHDVPCQCIEEHAREIVEEQIRSRNEQHFVEETEKLQSFPTESIEEEPAVDPSDAMRDTGHVSDHSTDEELWAGCRSQAKKSVDLVASMKLLEVIKNHWEEVSNKKMPRRTVFTAIAAKLRSAGVKISRNPAKSWLKAYGRWNKLKESYITYRDSVSTTERGACKPPALYEELHELLVAPFQREKVREMGLRVQETTKELAMIRQENEYLVADGMITAEEAAEAAITDSDLQPQKKKKKLGTSAKLLTEVVSNLEDFKSIEMVGTVTMFVLRACILLTFFLLEKN</sequence>
<feature type="transmembrane region" description="Helical" evidence="2">
    <location>
        <begin position="276"/>
        <end position="296"/>
    </location>
</feature>
<evidence type="ECO:0000256" key="1">
    <source>
        <dbReference type="SAM" id="MobiDB-lite"/>
    </source>
</evidence>
<feature type="region of interest" description="Disordered" evidence="1">
    <location>
        <begin position="50"/>
        <end position="78"/>
    </location>
</feature>
<dbReference type="EMBL" id="WJBH02000003">
    <property type="protein sequence ID" value="KAI9560513.1"/>
    <property type="molecule type" value="Genomic_DNA"/>
</dbReference>
<evidence type="ECO:0000313" key="3">
    <source>
        <dbReference type="EMBL" id="KAI9560513.1"/>
    </source>
</evidence>
<name>A0AAD5LE19_9CRUS</name>
<evidence type="ECO:0000256" key="2">
    <source>
        <dbReference type="SAM" id="Phobius"/>
    </source>
</evidence>
<reference evidence="3 4" key="1">
    <citation type="submission" date="2022-05" db="EMBL/GenBank/DDBJ databases">
        <title>A multi-omics perspective on studying reproductive biology in Daphnia sinensis.</title>
        <authorList>
            <person name="Jia J."/>
        </authorList>
    </citation>
    <scope>NUCLEOTIDE SEQUENCE [LARGE SCALE GENOMIC DNA]</scope>
    <source>
        <strain evidence="3 4">WSL</strain>
    </source>
</reference>
<feature type="compositionally biased region" description="Basic and acidic residues" evidence="1">
    <location>
        <begin position="68"/>
        <end position="78"/>
    </location>
</feature>
<protein>
    <submittedName>
        <fullName evidence="3">Uncharacterized protein</fullName>
    </submittedName>
</protein>
<keyword evidence="2" id="KW-0812">Transmembrane</keyword>
<gene>
    <name evidence="3" type="ORF">GHT06_011447</name>
</gene>
<dbReference type="Proteomes" id="UP000820818">
    <property type="component" value="Linkage Group LG3"/>
</dbReference>
<comment type="caution">
    <text evidence="3">The sequence shown here is derived from an EMBL/GenBank/DDBJ whole genome shotgun (WGS) entry which is preliminary data.</text>
</comment>
<keyword evidence="2" id="KW-1133">Transmembrane helix</keyword>
<organism evidence="3 4">
    <name type="scientific">Daphnia sinensis</name>
    <dbReference type="NCBI Taxonomy" id="1820382"/>
    <lineage>
        <taxon>Eukaryota</taxon>
        <taxon>Metazoa</taxon>
        <taxon>Ecdysozoa</taxon>
        <taxon>Arthropoda</taxon>
        <taxon>Crustacea</taxon>
        <taxon>Branchiopoda</taxon>
        <taxon>Diplostraca</taxon>
        <taxon>Cladocera</taxon>
        <taxon>Anomopoda</taxon>
        <taxon>Daphniidae</taxon>
        <taxon>Daphnia</taxon>
        <taxon>Daphnia similis group</taxon>
    </lineage>
</organism>